<protein>
    <recommendedName>
        <fullName evidence="7">Mce-associated membrane protein</fullName>
    </recommendedName>
</protein>
<feature type="region of interest" description="Disordered" evidence="3">
    <location>
        <begin position="223"/>
        <end position="254"/>
    </location>
</feature>
<dbReference type="PANTHER" id="PTHR37042">
    <property type="entry name" value="OUTER MEMBRANE PROTEIN RV1973"/>
    <property type="match status" value="1"/>
</dbReference>
<feature type="region of interest" description="Disordered" evidence="3">
    <location>
        <begin position="1"/>
        <end position="54"/>
    </location>
</feature>
<keyword evidence="4" id="KW-1133">Transmembrane helix</keyword>
<dbReference type="PANTHER" id="PTHR37042:SF4">
    <property type="entry name" value="OUTER MEMBRANE PROTEIN RV1973"/>
    <property type="match status" value="1"/>
</dbReference>
<evidence type="ECO:0000256" key="1">
    <source>
        <dbReference type="ARBA" id="ARBA00004370"/>
    </source>
</evidence>
<keyword evidence="6" id="KW-1185">Reference proteome</keyword>
<feature type="compositionally biased region" description="Acidic residues" evidence="3">
    <location>
        <begin position="12"/>
        <end position="33"/>
    </location>
</feature>
<sequence>MKTDTEKAAPSEETETAEDAVQEEPTEPAEAEAEEKKPEESEPEPPQKQSSVRRALELARGSALATRVLVLLVLAACVITAGLQWREAGRLNDRESTREQIRTRAGEFGQALLSYNHSDPDAARKRVLGLSATDFAKSYDVAFNDGLRGIITKLKADATASVRTVYVDNVQGDNAKAIVVMDSEVKSTAGTRRVLGSYLEMDLVRQSGAWMIKSVNSIGALNESLTKPDGTPVSPSPSSKPSNDPLSPPTGSGD</sequence>
<dbReference type="Proteomes" id="UP000669179">
    <property type="component" value="Unassembled WGS sequence"/>
</dbReference>
<dbReference type="RefSeq" id="WP_208255225.1">
    <property type="nucleotide sequence ID" value="NZ_JAGEOJ010000004.1"/>
</dbReference>
<dbReference type="GO" id="GO:0016020">
    <property type="term" value="C:membrane"/>
    <property type="evidence" value="ECO:0007669"/>
    <property type="project" value="UniProtKB-SubCell"/>
</dbReference>
<dbReference type="AlphaFoldDB" id="A0A939P8D6"/>
<keyword evidence="4" id="KW-0812">Transmembrane</keyword>
<evidence type="ECO:0008006" key="7">
    <source>
        <dbReference type="Google" id="ProtNLM"/>
    </source>
</evidence>
<comment type="caution">
    <text evidence="5">The sequence shown here is derived from an EMBL/GenBank/DDBJ whole genome shotgun (WGS) entry which is preliminary data.</text>
</comment>
<comment type="subcellular location">
    <subcellularLocation>
        <location evidence="1">Membrane</location>
    </subcellularLocation>
</comment>
<name>A0A939P8D6_9ACTN</name>
<organism evidence="5 6">
    <name type="scientific">Actinomadura barringtoniae</name>
    <dbReference type="NCBI Taxonomy" id="1427535"/>
    <lineage>
        <taxon>Bacteria</taxon>
        <taxon>Bacillati</taxon>
        <taxon>Actinomycetota</taxon>
        <taxon>Actinomycetes</taxon>
        <taxon>Streptosporangiales</taxon>
        <taxon>Thermomonosporaceae</taxon>
        <taxon>Actinomadura</taxon>
    </lineage>
</organism>
<gene>
    <name evidence="5" type="ORF">J4573_10845</name>
</gene>
<evidence type="ECO:0000256" key="2">
    <source>
        <dbReference type="ARBA" id="ARBA00023136"/>
    </source>
</evidence>
<accession>A0A939P8D6</accession>
<feature type="compositionally biased region" description="Low complexity" evidence="3">
    <location>
        <begin position="232"/>
        <end position="245"/>
    </location>
</feature>
<evidence type="ECO:0000256" key="4">
    <source>
        <dbReference type="SAM" id="Phobius"/>
    </source>
</evidence>
<feature type="compositionally biased region" description="Basic and acidic residues" evidence="3">
    <location>
        <begin position="1"/>
        <end position="10"/>
    </location>
</feature>
<dbReference type="EMBL" id="JAGEOJ010000004">
    <property type="protein sequence ID" value="MBO2447585.1"/>
    <property type="molecule type" value="Genomic_DNA"/>
</dbReference>
<feature type="transmembrane region" description="Helical" evidence="4">
    <location>
        <begin position="64"/>
        <end position="85"/>
    </location>
</feature>
<evidence type="ECO:0000313" key="6">
    <source>
        <dbReference type="Proteomes" id="UP000669179"/>
    </source>
</evidence>
<keyword evidence="2 4" id="KW-0472">Membrane</keyword>
<reference evidence="5" key="1">
    <citation type="submission" date="2021-03" db="EMBL/GenBank/DDBJ databases">
        <authorList>
            <person name="Kanchanasin P."/>
            <person name="Saeng-In P."/>
            <person name="Phongsopitanun W."/>
            <person name="Yuki M."/>
            <person name="Kudo T."/>
            <person name="Ohkuma M."/>
            <person name="Tanasupawat S."/>
        </authorList>
    </citation>
    <scope>NUCLEOTIDE SEQUENCE</scope>
    <source>
        <strain evidence="5">GKU 128</strain>
    </source>
</reference>
<evidence type="ECO:0000313" key="5">
    <source>
        <dbReference type="EMBL" id="MBO2447585.1"/>
    </source>
</evidence>
<evidence type="ECO:0000256" key="3">
    <source>
        <dbReference type="SAM" id="MobiDB-lite"/>
    </source>
</evidence>
<proteinExistence type="predicted"/>